<keyword evidence="2" id="KW-1133">Transmembrane helix</keyword>
<dbReference type="EMBL" id="FQZK01000010">
    <property type="protein sequence ID" value="SHJ83632.1"/>
    <property type="molecule type" value="Genomic_DNA"/>
</dbReference>
<gene>
    <name evidence="3" type="ORF">SAMN05421803_11082</name>
</gene>
<name>A0A1M6MJI5_9ACTN</name>
<organism evidence="3 4">
    <name type="scientific">Nocardiopsis flavescens</name>
    <dbReference type="NCBI Taxonomy" id="758803"/>
    <lineage>
        <taxon>Bacteria</taxon>
        <taxon>Bacillati</taxon>
        <taxon>Actinomycetota</taxon>
        <taxon>Actinomycetes</taxon>
        <taxon>Streptosporangiales</taxon>
        <taxon>Nocardiopsidaceae</taxon>
        <taxon>Nocardiopsis</taxon>
    </lineage>
</organism>
<evidence type="ECO:0000313" key="4">
    <source>
        <dbReference type="Proteomes" id="UP000184452"/>
    </source>
</evidence>
<protein>
    <recommendedName>
        <fullName evidence="5">DUF3159 domain-containing protein</fullName>
    </recommendedName>
</protein>
<keyword evidence="4" id="KW-1185">Reference proteome</keyword>
<feature type="transmembrane region" description="Helical" evidence="2">
    <location>
        <begin position="99"/>
        <end position="132"/>
    </location>
</feature>
<evidence type="ECO:0000256" key="1">
    <source>
        <dbReference type="SAM" id="MobiDB-lite"/>
    </source>
</evidence>
<feature type="transmembrane region" description="Helical" evidence="2">
    <location>
        <begin position="169"/>
        <end position="190"/>
    </location>
</feature>
<reference evidence="3 4" key="1">
    <citation type="submission" date="2016-11" db="EMBL/GenBank/DDBJ databases">
        <authorList>
            <person name="Jaros S."/>
            <person name="Januszkiewicz K."/>
            <person name="Wedrychowicz H."/>
        </authorList>
    </citation>
    <scope>NUCLEOTIDE SEQUENCE [LARGE SCALE GENOMIC DNA]</scope>
    <source>
        <strain evidence="3 4">CGMCC 4.5723</strain>
    </source>
</reference>
<dbReference type="Proteomes" id="UP000184452">
    <property type="component" value="Unassembled WGS sequence"/>
</dbReference>
<evidence type="ECO:0000256" key="2">
    <source>
        <dbReference type="SAM" id="Phobius"/>
    </source>
</evidence>
<evidence type="ECO:0008006" key="5">
    <source>
        <dbReference type="Google" id="ProtNLM"/>
    </source>
</evidence>
<feature type="region of interest" description="Disordered" evidence="1">
    <location>
        <begin position="1"/>
        <end position="55"/>
    </location>
</feature>
<proteinExistence type="predicted"/>
<sequence>MAPPAPRTDRNLFDLPAHPRAPLAPEGARDASPVPQRNGAVAAPSPTPWKEGDTMTDHRRVHDLSDEAEHGASGATARTESPVDLKGEMLRGLGGPSGMVYSALPVVVFATAVPFLPLTGAVGVAVAVALALAVFRRWRGEDLMPALGGVIGVAAAGGIAALTGSANDFFLIGIWASLAGAVAASASLLVRRPLTGLAWNAVHGNAHPWRGDGPSLLAHDLATLAVAVGFAGRFAVRQWLYLADSTTGLAIADTVTGFPLTALVAVVVVWAFRRTTKRLIGTDGAPAAARG</sequence>
<feature type="transmembrane region" description="Helical" evidence="2">
    <location>
        <begin position="248"/>
        <end position="272"/>
    </location>
</feature>
<accession>A0A1M6MJI5</accession>
<dbReference type="Pfam" id="PF11361">
    <property type="entry name" value="DUF3159"/>
    <property type="match status" value="1"/>
</dbReference>
<keyword evidence="2" id="KW-0472">Membrane</keyword>
<dbReference type="InterPro" id="IPR016566">
    <property type="entry name" value="UCP010219"/>
</dbReference>
<keyword evidence="2" id="KW-0812">Transmembrane</keyword>
<evidence type="ECO:0000313" key="3">
    <source>
        <dbReference type="EMBL" id="SHJ83632.1"/>
    </source>
</evidence>
<dbReference type="STRING" id="758803.SAMN05421803_11082"/>
<feature type="transmembrane region" description="Helical" evidence="2">
    <location>
        <begin position="144"/>
        <end position="163"/>
    </location>
</feature>
<dbReference type="AlphaFoldDB" id="A0A1M6MJI5"/>